<proteinExistence type="predicted"/>
<organism evidence="1">
    <name type="scientific">Anguilla anguilla</name>
    <name type="common">European freshwater eel</name>
    <name type="synonym">Muraena anguilla</name>
    <dbReference type="NCBI Taxonomy" id="7936"/>
    <lineage>
        <taxon>Eukaryota</taxon>
        <taxon>Metazoa</taxon>
        <taxon>Chordata</taxon>
        <taxon>Craniata</taxon>
        <taxon>Vertebrata</taxon>
        <taxon>Euteleostomi</taxon>
        <taxon>Actinopterygii</taxon>
        <taxon>Neopterygii</taxon>
        <taxon>Teleostei</taxon>
        <taxon>Anguilliformes</taxon>
        <taxon>Anguillidae</taxon>
        <taxon>Anguilla</taxon>
    </lineage>
</organism>
<dbReference type="AlphaFoldDB" id="A0A0E9WL97"/>
<name>A0A0E9WL97_ANGAN</name>
<protein>
    <submittedName>
        <fullName evidence="1">Uncharacterized protein</fullName>
    </submittedName>
</protein>
<accession>A0A0E9WL97</accession>
<reference evidence="1" key="1">
    <citation type="submission" date="2014-11" db="EMBL/GenBank/DDBJ databases">
        <authorList>
            <person name="Amaro Gonzalez C."/>
        </authorList>
    </citation>
    <scope>NUCLEOTIDE SEQUENCE</scope>
</reference>
<dbReference type="EMBL" id="GBXM01017450">
    <property type="protein sequence ID" value="JAH91127.1"/>
    <property type="molecule type" value="Transcribed_RNA"/>
</dbReference>
<reference evidence="1" key="2">
    <citation type="journal article" date="2015" name="Fish Shellfish Immunol.">
        <title>Early steps in the European eel (Anguilla anguilla)-Vibrio vulnificus interaction in the gills: Role of the RtxA13 toxin.</title>
        <authorList>
            <person name="Callol A."/>
            <person name="Pajuelo D."/>
            <person name="Ebbesson L."/>
            <person name="Teles M."/>
            <person name="MacKenzie S."/>
            <person name="Amaro C."/>
        </authorList>
    </citation>
    <scope>NUCLEOTIDE SEQUENCE</scope>
</reference>
<evidence type="ECO:0000313" key="1">
    <source>
        <dbReference type="EMBL" id="JAH91127.1"/>
    </source>
</evidence>
<sequence>MFHRNRKICSISIVSREKLNAFGQMSCYLLISGQALLRVTPP</sequence>